<evidence type="ECO:0000256" key="4">
    <source>
        <dbReference type="ARBA" id="ARBA00023002"/>
    </source>
</evidence>
<feature type="compositionally biased region" description="Polar residues" evidence="6">
    <location>
        <begin position="1"/>
        <end position="25"/>
    </location>
</feature>
<comment type="caution">
    <text evidence="8">The sequence shown here is derived from an EMBL/GenBank/DDBJ whole genome shotgun (WGS) entry which is preliminary data.</text>
</comment>
<accession>A0A2A4FYZ3</accession>
<evidence type="ECO:0000256" key="1">
    <source>
        <dbReference type="ARBA" id="ARBA00005896"/>
    </source>
</evidence>
<comment type="similarity">
    <text evidence="1">Belongs to the TfdA dioxygenase family.</text>
</comment>
<evidence type="ECO:0000256" key="6">
    <source>
        <dbReference type="SAM" id="MobiDB-lite"/>
    </source>
</evidence>
<keyword evidence="3 8" id="KW-0223">Dioxygenase</keyword>
<dbReference type="GO" id="GO:0046872">
    <property type="term" value="F:metal ion binding"/>
    <property type="evidence" value="ECO:0007669"/>
    <property type="project" value="UniProtKB-KW"/>
</dbReference>
<dbReference type="PANTHER" id="PTHR43779:SF3">
    <property type="entry name" value="(3R)-3-[(CARBOXYMETHYL)AMINO]FATTY ACID OXYGENASE_DECARBOXYLASE"/>
    <property type="match status" value="1"/>
</dbReference>
<evidence type="ECO:0000313" key="8">
    <source>
        <dbReference type="EMBL" id="PCE42960.1"/>
    </source>
</evidence>
<proteinExistence type="inferred from homology"/>
<dbReference type="PANTHER" id="PTHR43779">
    <property type="entry name" value="DIOXYGENASE RV0097-RELATED"/>
    <property type="match status" value="1"/>
</dbReference>
<organism evidence="8 9">
    <name type="scientific">Rhizorhabdus dicambivorans</name>
    <dbReference type="NCBI Taxonomy" id="1850238"/>
    <lineage>
        <taxon>Bacteria</taxon>
        <taxon>Pseudomonadati</taxon>
        <taxon>Pseudomonadota</taxon>
        <taxon>Alphaproteobacteria</taxon>
        <taxon>Sphingomonadales</taxon>
        <taxon>Sphingomonadaceae</taxon>
        <taxon>Rhizorhabdus</taxon>
    </lineage>
</organism>
<dbReference type="KEGG" id="rdi:CMV14_16755"/>
<dbReference type="Proteomes" id="UP000218934">
    <property type="component" value="Unassembled WGS sequence"/>
</dbReference>
<keyword evidence="5" id="KW-0408">Iron</keyword>
<dbReference type="InterPro" id="IPR042098">
    <property type="entry name" value="TauD-like_sf"/>
</dbReference>
<evidence type="ECO:0000313" key="9">
    <source>
        <dbReference type="Proteomes" id="UP000218934"/>
    </source>
</evidence>
<protein>
    <submittedName>
        <fullName evidence="8">TauD/TfdA family dioxygenase</fullName>
    </submittedName>
</protein>
<evidence type="ECO:0000256" key="2">
    <source>
        <dbReference type="ARBA" id="ARBA00022723"/>
    </source>
</evidence>
<dbReference type="OrthoDB" id="7209371at2"/>
<gene>
    <name evidence="8" type="ORF">COO09_06540</name>
</gene>
<evidence type="ECO:0000256" key="5">
    <source>
        <dbReference type="ARBA" id="ARBA00023004"/>
    </source>
</evidence>
<keyword evidence="9" id="KW-1185">Reference proteome</keyword>
<evidence type="ECO:0000256" key="3">
    <source>
        <dbReference type="ARBA" id="ARBA00022964"/>
    </source>
</evidence>
<evidence type="ECO:0000259" key="7">
    <source>
        <dbReference type="Pfam" id="PF02668"/>
    </source>
</evidence>
<dbReference type="Gene3D" id="3.60.130.10">
    <property type="entry name" value="Clavaminate synthase-like"/>
    <property type="match status" value="1"/>
</dbReference>
<dbReference type="GO" id="GO:0016706">
    <property type="term" value="F:2-oxoglutarate-dependent dioxygenase activity"/>
    <property type="evidence" value="ECO:0007669"/>
    <property type="project" value="UniProtKB-ARBA"/>
</dbReference>
<dbReference type="SUPFAM" id="SSF51197">
    <property type="entry name" value="Clavaminate synthase-like"/>
    <property type="match status" value="1"/>
</dbReference>
<name>A0A2A4FYZ3_9SPHN</name>
<keyword evidence="2" id="KW-0479">Metal-binding</keyword>
<dbReference type="InterPro" id="IPR003819">
    <property type="entry name" value="TauD/TfdA-like"/>
</dbReference>
<keyword evidence="4" id="KW-0560">Oxidoreductase</keyword>
<dbReference type="EMBL" id="NWUF01000005">
    <property type="protein sequence ID" value="PCE42960.1"/>
    <property type="molecule type" value="Genomic_DNA"/>
</dbReference>
<dbReference type="AlphaFoldDB" id="A0A2A4FYZ3"/>
<dbReference type="Pfam" id="PF02668">
    <property type="entry name" value="TauD"/>
    <property type="match status" value="1"/>
</dbReference>
<feature type="domain" description="TauD/TfdA-like" evidence="7">
    <location>
        <begin position="58"/>
        <end position="334"/>
    </location>
</feature>
<feature type="region of interest" description="Disordered" evidence="6">
    <location>
        <begin position="1"/>
        <end position="55"/>
    </location>
</feature>
<reference evidence="8 9" key="1">
    <citation type="submission" date="2017-09" db="EMBL/GenBank/DDBJ databases">
        <title>The Catabolism of 3,6-Dichlorosalicylic acid is Initiated by the Cytochrome P450 Monooxygenase DsmABC in Rhizorhabdus dicambivorans Ndbn-20.</title>
        <authorList>
            <person name="Na L."/>
        </authorList>
    </citation>
    <scope>NUCLEOTIDE SEQUENCE [LARGE SCALE GENOMIC DNA]</scope>
    <source>
        <strain evidence="8 9">Ndbn-20m</strain>
    </source>
</reference>
<sequence length="360" mass="39547">MSIPSSGSGRTICGSASSASMPTNMSGTKASGNSGAASSRASPCRRDHRGRKSMSLQIEPVGADYVAKIRGVDLSKPLDPATVEAIIKASDHYAVLVFHDQPLTDEQLVAFGATFGPLDVGLQEKLMKKVQDRYASAAISDISNVDAASGDVADRRHKQAVMNVGNRFWHSDSSYDRHPYRYSILTAKTAASKGGATEYADLRAAYDALDDDTKALIADRTATFYSHFTRQWLGIEDRPEDRRVFPPVRWPMVRTHPGSGRKVLWCDSKVCEISGMSIPEGRALAHELIEHIGQRERVYAHVWQPNDVVMYDNRSVLHRGRRFDMSERREMRRVATVDDSTALGEAPLSAATPAELLAAQ</sequence>
<feature type="compositionally biased region" description="Low complexity" evidence="6">
    <location>
        <begin position="26"/>
        <end position="42"/>
    </location>
</feature>
<dbReference type="InterPro" id="IPR051178">
    <property type="entry name" value="TfdA_dioxygenase"/>
</dbReference>